<name>A0AAV8RZK6_ENSVE</name>
<organism evidence="1 2">
    <name type="scientific">Ensete ventricosum</name>
    <name type="common">Abyssinian banana</name>
    <name type="synonym">Musa ensete</name>
    <dbReference type="NCBI Taxonomy" id="4639"/>
    <lineage>
        <taxon>Eukaryota</taxon>
        <taxon>Viridiplantae</taxon>
        <taxon>Streptophyta</taxon>
        <taxon>Embryophyta</taxon>
        <taxon>Tracheophyta</taxon>
        <taxon>Spermatophyta</taxon>
        <taxon>Magnoliopsida</taxon>
        <taxon>Liliopsida</taxon>
        <taxon>Zingiberales</taxon>
        <taxon>Musaceae</taxon>
        <taxon>Ensete</taxon>
    </lineage>
</organism>
<dbReference type="Proteomes" id="UP001222027">
    <property type="component" value="Unassembled WGS sequence"/>
</dbReference>
<evidence type="ECO:0000313" key="2">
    <source>
        <dbReference type="Proteomes" id="UP001222027"/>
    </source>
</evidence>
<dbReference type="EMBL" id="JAQQAF010000001">
    <property type="protein sequence ID" value="KAJ8512578.1"/>
    <property type="molecule type" value="Genomic_DNA"/>
</dbReference>
<dbReference type="AlphaFoldDB" id="A0AAV8RZK6"/>
<reference evidence="1 2" key="1">
    <citation type="submission" date="2022-12" db="EMBL/GenBank/DDBJ databases">
        <title>Chromosome-scale assembly of the Ensete ventricosum genome.</title>
        <authorList>
            <person name="Dussert Y."/>
            <person name="Stocks J."/>
            <person name="Wendawek A."/>
            <person name="Woldeyes F."/>
            <person name="Nichols R.A."/>
            <person name="Borrell J.S."/>
        </authorList>
    </citation>
    <scope>NUCLEOTIDE SEQUENCE [LARGE SCALE GENOMIC DNA]</scope>
    <source>
        <strain evidence="2">cv. Maze</strain>
        <tissue evidence="1">Seeds</tissue>
    </source>
</reference>
<evidence type="ECO:0000313" key="1">
    <source>
        <dbReference type="EMBL" id="KAJ8512578.1"/>
    </source>
</evidence>
<sequence>MHHYHHDREDKKGEQQRCYWGTRYPIMSLAIYRSVWFSVSLVNWRNNLESGYMPREFIWLYETWGRTADESFREDLN</sequence>
<proteinExistence type="predicted"/>
<comment type="caution">
    <text evidence="1">The sequence shown here is derived from an EMBL/GenBank/DDBJ whole genome shotgun (WGS) entry which is preliminary data.</text>
</comment>
<gene>
    <name evidence="1" type="ORF">OPV22_003012</name>
</gene>
<keyword evidence="2" id="KW-1185">Reference proteome</keyword>
<protein>
    <submittedName>
        <fullName evidence="1">Uncharacterized protein</fullName>
    </submittedName>
</protein>
<accession>A0AAV8RZK6</accession>